<reference evidence="1" key="1">
    <citation type="submission" date="2015-06" db="UniProtKB">
        <authorList>
            <consortium name="EnsemblPlants"/>
        </authorList>
    </citation>
    <scope>IDENTIFICATION</scope>
</reference>
<evidence type="ECO:0000313" key="1">
    <source>
        <dbReference type="EnsemblPlants" id="EMT23771"/>
    </source>
</evidence>
<accession>M8CK89</accession>
<protein>
    <submittedName>
        <fullName evidence="1">Uncharacterized protein</fullName>
    </submittedName>
</protein>
<dbReference type="EnsemblPlants" id="EMT23771">
    <property type="protein sequence ID" value="EMT23771"/>
    <property type="gene ID" value="F775_07726"/>
</dbReference>
<sequence length="325" mass="37424">MSTSTKQADRELKKFHDAQCEADRAAVANSLKAIFAETVLHTFLFPIEPTAADFQSLYQLRDVRYVNNSSMLLSVTKEDGKSETKVPVTPKHHKELEKQSFHSISIQCGDGAVMEILIRESDNYVVAFRVYFSIQAKDITPWRTFREPVPIRLGKSDPTKYSSSHVKLSILTKKSQMKRFAKARKWVIDAVASDIALTLSPPLAKLFRDWKGMSKTGMRLYVALYEERNLFIKYKERYGSQVDYFNPYEDVVKEAKEACIDKEREHHRANLCFRTRPTAEVDLSFLLGGELLLVKYDEEFSCKALIREGSEYDAPWPDAKKVIWE</sequence>
<proteinExistence type="predicted"/>
<organism evidence="1">
    <name type="scientific">Aegilops tauschii</name>
    <name type="common">Tausch's goatgrass</name>
    <name type="synonym">Aegilops squarrosa</name>
    <dbReference type="NCBI Taxonomy" id="37682"/>
    <lineage>
        <taxon>Eukaryota</taxon>
        <taxon>Viridiplantae</taxon>
        <taxon>Streptophyta</taxon>
        <taxon>Embryophyta</taxon>
        <taxon>Tracheophyta</taxon>
        <taxon>Spermatophyta</taxon>
        <taxon>Magnoliopsida</taxon>
        <taxon>Liliopsida</taxon>
        <taxon>Poales</taxon>
        <taxon>Poaceae</taxon>
        <taxon>BOP clade</taxon>
        <taxon>Pooideae</taxon>
        <taxon>Triticodae</taxon>
        <taxon>Triticeae</taxon>
        <taxon>Triticinae</taxon>
        <taxon>Aegilops</taxon>
    </lineage>
</organism>
<name>M8CK89_AEGTA</name>
<dbReference type="AlphaFoldDB" id="M8CK89"/>